<feature type="region of interest" description="Disordered" evidence="3">
    <location>
        <begin position="293"/>
        <end position="320"/>
    </location>
</feature>
<feature type="domain" description="DEUBAD" evidence="4">
    <location>
        <begin position="85"/>
        <end position="198"/>
    </location>
</feature>
<organism evidence="5 6">
    <name type="scientific">Iris pallida</name>
    <name type="common">Sweet iris</name>
    <dbReference type="NCBI Taxonomy" id="29817"/>
    <lineage>
        <taxon>Eukaryota</taxon>
        <taxon>Viridiplantae</taxon>
        <taxon>Streptophyta</taxon>
        <taxon>Embryophyta</taxon>
        <taxon>Tracheophyta</taxon>
        <taxon>Spermatophyta</taxon>
        <taxon>Magnoliopsida</taxon>
        <taxon>Liliopsida</taxon>
        <taxon>Asparagales</taxon>
        <taxon>Iridaceae</taxon>
        <taxon>Iridoideae</taxon>
        <taxon>Irideae</taxon>
        <taxon>Iris</taxon>
    </lineage>
</organism>
<protein>
    <recommendedName>
        <fullName evidence="4">DEUBAD domain-containing protein</fullName>
    </recommendedName>
</protein>
<dbReference type="InterPro" id="IPR044867">
    <property type="entry name" value="DEUBAD_dom"/>
</dbReference>
<proteinExistence type="predicted"/>
<dbReference type="PROSITE" id="PS51916">
    <property type="entry name" value="DEUBAD"/>
    <property type="match status" value="1"/>
</dbReference>
<feature type="region of interest" description="Disordered" evidence="3">
    <location>
        <begin position="1127"/>
        <end position="1168"/>
    </location>
</feature>
<dbReference type="EMBL" id="JANAVB010034417">
    <property type="protein sequence ID" value="KAJ6806788.1"/>
    <property type="molecule type" value="Genomic_DNA"/>
</dbReference>
<keyword evidence="2" id="KW-0539">Nucleus</keyword>
<reference evidence="5" key="2">
    <citation type="submission" date="2023-04" db="EMBL/GenBank/DDBJ databases">
        <authorList>
            <person name="Bruccoleri R.E."/>
            <person name="Oakeley E.J."/>
            <person name="Faust A.-M."/>
            <person name="Dessus-Babus S."/>
            <person name="Altorfer M."/>
            <person name="Burckhardt D."/>
            <person name="Oertli M."/>
            <person name="Naumann U."/>
            <person name="Petersen F."/>
            <person name="Wong J."/>
        </authorList>
    </citation>
    <scope>NUCLEOTIDE SEQUENCE</scope>
    <source>
        <strain evidence="5">GSM-AAB239-AS_SAM_17_03QT</strain>
        <tissue evidence="5">Leaf</tissue>
    </source>
</reference>
<reference evidence="5" key="1">
    <citation type="journal article" date="2023" name="GigaByte">
        <title>Genome assembly of the bearded iris, Iris pallida Lam.</title>
        <authorList>
            <person name="Bruccoleri R.E."/>
            <person name="Oakeley E.J."/>
            <person name="Faust A.M.E."/>
            <person name="Altorfer M."/>
            <person name="Dessus-Babus S."/>
            <person name="Burckhardt D."/>
            <person name="Oertli M."/>
            <person name="Naumann U."/>
            <person name="Petersen F."/>
            <person name="Wong J."/>
        </authorList>
    </citation>
    <scope>NUCLEOTIDE SEQUENCE</scope>
    <source>
        <strain evidence="5">GSM-AAB239-AS_SAM_17_03QT</strain>
    </source>
</reference>
<evidence type="ECO:0000313" key="6">
    <source>
        <dbReference type="Proteomes" id="UP001140949"/>
    </source>
</evidence>
<feature type="compositionally biased region" description="Basic and acidic residues" evidence="3">
    <location>
        <begin position="736"/>
        <end position="746"/>
    </location>
</feature>
<dbReference type="Proteomes" id="UP001140949">
    <property type="component" value="Unassembled WGS sequence"/>
</dbReference>
<dbReference type="InterPro" id="IPR057748">
    <property type="entry name" value="NFRKB_WH_2"/>
</dbReference>
<evidence type="ECO:0000256" key="3">
    <source>
        <dbReference type="SAM" id="MobiDB-lite"/>
    </source>
</evidence>
<feature type="region of interest" description="Disordered" evidence="3">
    <location>
        <begin position="472"/>
        <end position="499"/>
    </location>
</feature>
<feature type="compositionally biased region" description="Polar residues" evidence="3">
    <location>
        <begin position="1"/>
        <end position="11"/>
    </location>
</feature>
<accession>A0AAX6ES70</accession>
<dbReference type="PANTHER" id="PTHR13052">
    <property type="entry name" value="NFRKB-RELATED"/>
    <property type="match status" value="1"/>
</dbReference>
<sequence>MAIVKNSSNLRLSRADGGDESSLDSPESVSVDDSSDNLSASSDNSDDSVSEDANSGMGSDSLDLSELGEPGTELYQVGNHTVSLPLELNDLQDLSPILNLETWNNYLSEEERFALSEFLPDMDQETFTQTLKELFSGKNFHFGSPLADLLTKLKGGALDPRIVLYSRGLNCFKKHKYYHLLRDYHNSMVGNLGRIRDAWRDCSGYGIEERLRLLNILRSRKSLAYEREAGGGGSETDSESGNSAEELWIRMDHKTMRFVKDDAKGTLRVTPPKVSGKKDYLFAKPAVGKKNKGSKGLLGFPRHPMRTSDGYGAAVGNDEDEDEEMEEFRYEMGTRAKLLKPRKKESHVGMLPYDRRGRTVDQGVTVASFNPHSLETMSKARYSGKDWMYPPKDRSQHQWSVGSQPIKSEEFNARGKKLKGEDDFRTGLSKTDFDPKGRSYKALPALVGDPYLYSGNRAKVSQAKIKSKYSHEGRLGMGFPRGNTAQSEETESDSSEQVQKDGEAYCFSKVGYPSGAMDGKHPGLIKPAFDVKKSSKLAKVDKLVHSSILTPEFKPLSVKEKRSKTTDPNYLQDIVFVKKSPVSHPSEKVQPPPMKTNASDKKWKGAVNLDHFPNMLGDYGSGKMNENEEYLNGCSQFLDSPAQLNRAGNRYHVTDSDHIERSNMPLLMCNSGTKKLKGKADAINQDEMVDAVYLQYSPMQHNDEPNFIKKKGKRKADAASSPSLVATPDTIIPEKGTADVEPETKPPKKPFTLITPTKHTGFSFSIIHLFSAVRKAMITPRMEDAAGIGNHLEKGDVRLKQKSDDEMLPAVNGTQLLNMDMIASQEVGQNNLPSLTVQEIVDRVRTNPGDPCILETQEPLQDLVRGVLKIFSSKTAPLGAKGWKVLVSYEKSNKSWCWVGLVSSSSSDNGTVEEETSSEAWGIPHKMLVKLVDAFANWLQSGQETLRQIGSLPAPPIGMLPELDEKERFRDLRAQKSLSTISPSSEEVRAYFRKEELLRYLIPDRAFSYTAADGKKSIVAPLRRGGGKPTSKARDHFMLKPDRPPHVTILCLVRDAASRLPGSIGTRADVCTLIRDSQYIVEDVTDAQVNQVVSGALDRLHYERDPCVQFDSDRKLWVYLHRDREEEDFEDDGTSSTKKWKRQRKDATDQSDTGAANDMSYHATADPTVGGSARYDFNPDLNADSSSFQAGIKNESKYNDLRSNMETFQPLIVDPSAGDRGQGNPMGWEALGLNVLQENKMLCQENSTNEHFEDEAFSRERPVGILNASLL</sequence>
<keyword evidence="6" id="KW-1185">Reference proteome</keyword>
<evidence type="ECO:0000256" key="1">
    <source>
        <dbReference type="ARBA" id="ARBA00004123"/>
    </source>
</evidence>
<dbReference type="GO" id="GO:0031011">
    <property type="term" value="C:Ino80 complex"/>
    <property type="evidence" value="ECO:0007669"/>
    <property type="project" value="InterPro"/>
</dbReference>
<dbReference type="PANTHER" id="PTHR13052:SF0">
    <property type="entry name" value="DNA-BINDING PROTEIN-LIKE"/>
    <property type="match status" value="1"/>
</dbReference>
<gene>
    <name evidence="5" type="ORF">M6B38_105585</name>
</gene>
<feature type="region of interest" description="Disordered" evidence="3">
    <location>
        <begin position="1"/>
        <end position="67"/>
    </location>
</feature>
<evidence type="ECO:0000259" key="4">
    <source>
        <dbReference type="PROSITE" id="PS51916"/>
    </source>
</evidence>
<feature type="compositionally biased region" description="Low complexity" evidence="3">
    <location>
        <begin position="23"/>
        <end position="43"/>
    </location>
</feature>
<name>A0AAX6ES70_IRIPA</name>
<evidence type="ECO:0000313" key="5">
    <source>
        <dbReference type="EMBL" id="KAJ6806788.1"/>
    </source>
</evidence>
<comment type="caution">
    <text evidence="5">The sequence shown here is derived from an EMBL/GenBank/DDBJ whole genome shotgun (WGS) entry which is preliminary data.</text>
</comment>
<dbReference type="AlphaFoldDB" id="A0AAX6ES70"/>
<feature type="region of interest" description="Disordered" evidence="3">
    <location>
        <begin position="582"/>
        <end position="601"/>
    </location>
</feature>
<dbReference type="Pfam" id="PF25793">
    <property type="entry name" value="WHD_2nd_NFRKB"/>
    <property type="match status" value="1"/>
</dbReference>
<evidence type="ECO:0000256" key="2">
    <source>
        <dbReference type="ARBA" id="ARBA00023242"/>
    </source>
</evidence>
<dbReference type="CDD" id="cd21865">
    <property type="entry name" value="DEUBAD_NFRKB"/>
    <property type="match status" value="1"/>
</dbReference>
<comment type="subcellular location">
    <subcellularLocation>
        <location evidence="1">Nucleus</location>
    </subcellularLocation>
</comment>
<dbReference type="InterPro" id="IPR024867">
    <property type="entry name" value="NFRKB"/>
</dbReference>
<feature type="region of interest" description="Disordered" evidence="3">
    <location>
        <begin position="734"/>
        <end position="754"/>
    </location>
</feature>